<dbReference type="PATRIC" id="fig|1603606.3.peg.485"/>
<protein>
    <submittedName>
        <fullName evidence="2">Uncharacterized protein</fullName>
    </submittedName>
</protein>
<proteinExistence type="predicted"/>
<sequence>MRKRMRWTAVVWALVAVAASAGLSQAAVVTSWDTSAVTPGIPTNVANPAFVFDQYNYIPEGSLVDPNTGAVATGGFMPSGYALYAGGAQYFTNGAMTWKERDTQGPGLSIVNDDDITGENCIMSAGWNPDSTPYATTMSDWWGVDLKQCSDPFQSSKRFKVVSTVLDGPVNLTFNVTDNGQEDIYRILQKYGNQTGQRITGYTTQLGFVDAGGNFTEALPGQGLAFSLKNGKKFSNVTPTLSSLANQGELDSLMAHGLFGAPDKHHPTAGYFNPYVRATFGLSAGETHIVTTGLSQVHRDLFGEWLPVGHMKGGYYFDMDGIIYTDNALMASCDGAFSEEAALAGAPNAGCNGTWVTYRESLVPTLNADGTWTIPPSVGTDIRQPIPVDAATLAAWEADPLWAPADIDDLANVNINEFIVIGNANNWPTSDGNGNAQFTLRLTPTFDAAVAQTEPGAAGPADFIE</sequence>
<evidence type="ECO:0000313" key="2">
    <source>
        <dbReference type="EMBL" id="ALC15241.1"/>
    </source>
</evidence>
<dbReference type="Proteomes" id="UP000057158">
    <property type="component" value="Chromosome"/>
</dbReference>
<keyword evidence="1" id="KW-0732">Signal</keyword>
<reference evidence="2 3" key="1">
    <citation type="submission" date="2015-07" db="EMBL/GenBank/DDBJ databases">
        <title>Isolation and Genomic Characterization of a Novel Halophilic Metal-Reducing Deltaproteobacterium from the Deep Subsurface.</title>
        <authorList>
            <person name="Badalamenti J.P."/>
            <person name="Summers Z.M."/>
            <person name="Gralnick J.A."/>
            <person name="Bond D.R."/>
        </authorList>
    </citation>
    <scope>NUCLEOTIDE SEQUENCE [LARGE SCALE GENOMIC DNA]</scope>
    <source>
        <strain evidence="2 3">WTL</strain>
    </source>
</reference>
<gene>
    <name evidence="2" type="ORF">DSOUD_0447</name>
</gene>
<accession>A0A0M4CUM2</accession>
<name>A0A0M4CUM2_9BACT</name>
<dbReference type="AlphaFoldDB" id="A0A0M4CUM2"/>
<dbReference type="OrthoDB" id="5398228at2"/>
<feature type="chain" id="PRO_5005791575" evidence="1">
    <location>
        <begin position="27"/>
        <end position="465"/>
    </location>
</feature>
<dbReference type="NCBIfam" id="NF033657">
    <property type="entry name" value="choice_anch_F"/>
    <property type="match status" value="1"/>
</dbReference>
<dbReference type="RefSeq" id="WP_053549465.1">
    <property type="nucleotide sequence ID" value="NZ_CP010802.1"/>
</dbReference>
<keyword evidence="3" id="KW-1185">Reference proteome</keyword>
<evidence type="ECO:0000256" key="1">
    <source>
        <dbReference type="SAM" id="SignalP"/>
    </source>
</evidence>
<organism evidence="2 3">
    <name type="scientific">Desulfuromonas soudanensis</name>
    <dbReference type="NCBI Taxonomy" id="1603606"/>
    <lineage>
        <taxon>Bacteria</taxon>
        <taxon>Pseudomonadati</taxon>
        <taxon>Thermodesulfobacteriota</taxon>
        <taxon>Desulfuromonadia</taxon>
        <taxon>Desulfuromonadales</taxon>
        <taxon>Desulfuromonadaceae</taxon>
        <taxon>Desulfuromonas</taxon>
    </lineage>
</organism>
<feature type="signal peptide" evidence="1">
    <location>
        <begin position="1"/>
        <end position="26"/>
    </location>
</feature>
<dbReference type="KEGG" id="des:DSOUD_0447"/>
<dbReference type="EMBL" id="CP010802">
    <property type="protein sequence ID" value="ALC15241.1"/>
    <property type="molecule type" value="Genomic_DNA"/>
</dbReference>
<evidence type="ECO:0000313" key="3">
    <source>
        <dbReference type="Proteomes" id="UP000057158"/>
    </source>
</evidence>